<name>A0A913ZJG6_PATMI</name>
<evidence type="ECO:0000313" key="1">
    <source>
        <dbReference type="EnsemblMetazoa" id="XP_038051928.1"/>
    </source>
</evidence>
<organism evidence="1 2">
    <name type="scientific">Patiria miniata</name>
    <name type="common">Bat star</name>
    <name type="synonym">Asterina miniata</name>
    <dbReference type="NCBI Taxonomy" id="46514"/>
    <lineage>
        <taxon>Eukaryota</taxon>
        <taxon>Metazoa</taxon>
        <taxon>Echinodermata</taxon>
        <taxon>Eleutherozoa</taxon>
        <taxon>Asterozoa</taxon>
        <taxon>Asteroidea</taxon>
        <taxon>Valvatacea</taxon>
        <taxon>Valvatida</taxon>
        <taxon>Asterinidae</taxon>
        <taxon>Patiria</taxon>
    </lineage>
</organism>
<keyword evidence="2" id="KW-1185">Reference proteome</keyword>
<dbReference type="AlphaFoldDB" id="A0A913ZJG6"/>
<dbReference type="OMA" id="LMITIMS"/>
<sequence length="299" mass="33384">MATSPILPALSKHKYHEAYSVYSRLSNRETTLIEWFRGNTHLLADAIAASVRSQDTEVKVLGVGAGDGHVESQIFSGLRDSLGHHKMNATIVEPEASSLQRFQDLVAKEPLHGVTFDWRCQTFQNYDKSEEAIGDKFHIITCISSLYYLGDLDDALKNLYSRLEDGGILLLTASKGGVGWGKMMQYLQTKLDSSPCTVFCTSSEVQDACKNLNMPVSQMHVIKMHLDVSMCLDKPPDQLSQDGLALLDFITYREDFVRRAPPDLRDEVLRFFGSECSERGPAGKFVLDESTLVVVRREG</sequence>
<reference evidence="1" key="1">
    <citation type="submission" date="2022-11" db="UniProtKB">
        <authorList>
            <consortium name="EnsemblMetazoa"/>
        </authorList>
    </citation>
    <scope>IDENTIFICATION</scope>
</reference>
<accession>A0A913ZJG6</accession>
<dbReference type="InterPro" id="IPR029063">
    <property type="entry name" value="SAM-dependent_MTases_sf"/>
</dbReference>
<dbReference type="RefSeq" id="XP_038051928.1">
    <property type="nucleotide sequence ID" value="XM_038196000.1"/>
</dbReference>
<dbReference type="GeneID" id="119724787"/>
<dbReference type="SUPFAM" id="SSF53335">
    <property type="entry name" value="S-adenosyl-L-methionine-dependent methyltransferases"/>
    <property type="match status" value="1"/>
</dbReference>
<dbReference type="OrthoDB" id="5984880at2759"/>
<proteinExistence type="predicted"/>
<dbReference type="Proteomes" id="UP000887568">
    <property type="component" value="Unplaced"/>
</dbReference>
<protein>
    <recommendedName>
        <fullName evidence="3">Histamine N-methyltransferase</fullName>
    </recommendedName>
</protein>
<dbReference type="Pfam" id="PF13489">
    <property type="entry name" value="Methyltransf_23"/>
    <property type="match status" value="1"/>
</dbReference>
<evidence type="ECO:0000313" key="2">
    <source>
        <dbReference type="Proteomes" id="UP000887568"/>
    </source>
</evidence>
<evidence type="ECO:0008006" key="3">
    <source>
        <dbReference type="Google" id="ProtNLM"/>
    </source>
</evidence>
<dbReference type="EnsemblMetazoa" id="XM_038196000.1">
    <property type="protein sequence ID" value="XP_038051928.1"/>
    <property type="gene ID" value="LOC119724787"/>
</dbReference>
<dbReference type="Gene3D" id="3.40.50.150">
    <property type="entry name" value="Vaccinia Virus protein VP39"/>
    <property type="match status" value="1"/>
</dbReference>